<comment type="similarity">
    <text evidence="1">Belongs to the ATP-dependent AMP-binding enzyme family.</text>
</comment>
<dbReference type="Proteomes" id="UP000281915">
    <property type="component" value="Unassembled WGS sequence"/>
</dbReference>
<dbReference type="Gene3D" id="3.40.50.12780">
    <property type="entry name" value="N-terminal domain of ligase-like"/>
    <property type="match status" value="1"/>
</dbReference>
<dbReference type="InterPro" id="IPR045851">
    <property type="entry name" value="AMP-bd_C_sf"/>
</dbReference>
<evidence type="ECO:0000256" key="2">
    <source>
        <dbReference type="ARBA" id="ARBA00022598"/>
    </source>
</evidence>
<feature type="domain" description="AMP-binding enzyme C-terminal" evidence="4">
    <location>
        <begin position="412"/>
        <end position="486"/>
    </location>
</feature>
<organism evidence="5 6">
    <name type="scientific">Brevibacillus panacihumi</name>
    <dbReference type="NCBI Taxonomy" id="497735"/>
    <lineage>
        <taxon>Bacteria</taxon>
        <taxon>Bacillati</taxon>
        <taxon>Bacillota</taxon>
        <taxon>Bacilli</taxon>
        <taxon>Bacillales</taxon>
        <taxon>Paenibacillaceae</taxon>
        <taxon>Brevibacillus</taxon>
    </lineage>
</organism>
<dbReference type="SUPFAM" id="SSF56801">
    <property type="entry name" value="Acetyl-CoA synthetase-like"/>
    <property type="match status" value="1"/>
</dbReference>
<dbReference type="Pfam" id="PF00501">
    <property type="entry name" value="AMP-binding"/>
    <property type="match status" value="1"/>
</dbReference>
<reference evidence="5 6" key="1">
    <citation type="submission" date="2018-10" db="EMBL/GenBank/DDBJ databases">
        <title>Phylogenomics of Brevibacillus.</title>
        <authorList>
            <person name="Dunlap C."/>
        </authorList>
    </citation>
    <scope>NUCLEOTIDE SEQUENCE [LARGE SCALE GENOMIC DNA]</scope>
    <source>
        <strain evidence="5 6">JCM 15085</strain>
    </source>
</reference>
<protein>
    <submittedName>
        <fullName evidence="5">Long-chain fatty acid--CoA ligase</fullName>
    </submittedName>
</protein>
<dbReference type="EMBL" id="RHHT01000058">
    <property type="protein sequence ID" value="RNB72820.1"/>
    <property type="molecule type" value="Genomic_DNA"/>
</dbReference>
<dbReference type="PANTHER" id="PTHR43767:SF1">
    <property type="entry name" value="NONRIBOSOMAL PEPTIDE SYNTHASE PES1 (EUROFUNG)-RELATED"/>
    <property type="match status" value="1"/>
</dbReference>
<dbReference type="AlphaFoldDB" id="A0A3M8CAQ7"/>
<comment type="caution">
    <text evidence="5">The sequence shown here is derived from an EMBL/GenBank/DDBJ whole genome shotgun (WGS) entry which is preliminary data.</text>
</comment>
<keyword evidence="2 5" id="KW-0436">Ligase</keyword>
<evidence type="ECO:0000313" key="5">
    <source>
        <dbReference type="EMBL" id="RNB72820.1"/>
    </source>
</evidence>
<dbReference type="Pfam" id="PF13193">
    <property type="entry name" value="AMP-binding_C"/>
    <property type="match status" value="1"/>
</dbReference>
<dbReference type="InterPro" id="IPR050237">
    <property type="entry name" value="ATP-dep_AMP-bd_enzyme"/>
</dbReference>
<dbReference type="RefSeq" id="WP_122915135.1">
    <property type="nucleotide sequence ID" value="NZ_RHHT01000058.1"/>
</dbReference>
<name>A0A3M8CAQ7_9BACL</name>
<dbReference type="InterPro" id="IPR042099">
    <property type="entry name" value="ANL_N_sf"/>
</dbReference>
<dbReference type="Gene3D" id="3.30.300.30">
    <property type="match status" value="1"/>
</dbReference>
<feature type="domain" description="AMP-dependent synthetase/ligase" evidence="3">
    <location>
        <begin position="9"/>
        <end position="362"/>
    </location>
</feature>
<gene>
    <name evidence="5" type="ORF">EDM58_21395</name>
</gene>
<accession>A0A3M8CAQ7</accession>
<dbReference type="GO" id="GO:0016878">
    <property type="term" value="F:acid-thiol ligase activity"/>
    <property type="evidence" value="ECO:0007669"/>
    <property type="project" value="UniProtKB-ARBA"/>
</dbReference>
<dbReference type="FunFam" id="3.30.300.30:FF:000008">
    <property type="entry name" value="2,3-dihydroxybenzoate-AMP ligase"/>
    <property type="match status" value="1"/>
</dbReference>
<proteinExistence type="inferred from homology"/>
<sequence>MGTLQYYLKNRAEETPDVMAFLSPMGDYSFKEYNERANQLAHYLLESGIKKGDRVGILCKNNHPYPTILMAILKIGGVAVPLNWRLTAYEMEKIIRIAEPRVVFYDEDFAPSLSLVKNEIERLVSVGQKMDVTEEFAAIFQHYPTTEPAVDPLVEDDLALVLFTSGTTGMPKGCMIEHGTYGRIFNQFHRRLQSGRRFLAIHPLFHMSSTMNIIGSVYHGMTMVFITDTDSVSILNTIQEKKINMMFAFPSVYTYMLEEMNRKKWDLSSLAGVSAGGTAVPAGLIRQYLARGIPMIQGYGSTEASIISHWDPSMGPNTADSVGKIVDQVEIKFVHPDTGLEVATGEIGEVVVRSPYLFKGYLDNPEATQKVLRDGWLYTGDAGRMDENGFLYVSGRYKDMIVYGGDNVYPGEIEDVIHKIDGVLEVAVIGVPHPTMGEMARAYVIKNDHSPLTEADIIQECSKRLADYKVPQVVIVDHLPKNGLGKVMKHVLKEQASQADPVSMK</sequence>
<evidence type="ECO:0000313" key="6">
    <source>
        <dbReference type="Proteomes" id="UP000281915"/>
    </source>
</evidence>
<dbReference type="InterPro" id="IPR025110">
    <property type="entry name" value="AMP-bd_C"/>
</dbReference>
<evidence type="ECO:0000256" key="1">
    <source>
        <dbReference type="ARBA" id="ARBA00006432"/>
    </source>
</evidence>
<evidence type="ECO:0000259" key="3">
    <source>
        <dbReference type="Pfam" id="PF00501"/>
    </source>
</evidence>
<dbReference type="PROSITE" id="PS00455">
    <property type="entry name" value="AMP_BINDING"/>
    <property type="match status" value="1"/>
</dbReference>
<dbReference type="InterPro" id="IPR000873">
    <property type="entry name" value="AMP-dep_synth/lig_dom"/>
</dbReference>
<dbReference type="InterPro" id="IPR020845">
    <property type="entry name" value="AMP-binding_CS"/>
</dbReference>
<evidence type="ECO:0000259" key="4">
    <source>
        <dbReference type="Pfam" id="PF13193"/>
    </source>
</evidence>
<dbReference type="PANTHER" id="PTHR43767">
    <property type="entry name" value="LONG-CHAIN-FATTY-ACID--COA LIGASE"/>
    <property type="match status" value="1"/>
</dbReference>